<name>A0A4Y2CKN5_ARAVE</name>
<evidence type="ECO:0000256" key="1">
    <source>
        <dbReference type="SAM" id="MobiDB-lite"/>
    </source>
</evidence>
<gene>
    <name evidence="2" type="ORF">AVEN_88238_1</name>
</gene>
<reference evidence="2 3" key="1">
    <citation type="journal article" date="2019" name="Sci. Rep.">
        <title>Orb-weaving spider Araneus ventricosus genome elucidates the spidroin gene catalogue.</title>
        <authorList>
            <person name="Kono N."/>
            <person name="Nakamura H."/>
            <person name="Ohtoshi R."/>
            <person name="Moran D.A.P."/>
            <person name="Shinohara A."/>
            <person name="Yoshida Y."/>
            <person name="Fujiwara M."/>
            <person name="Mori M."/>
            <person name="Tomita M."/>
            <person name="Arakawa K."/>
        </authorList>
    </citation>
    <scope>NUCLEOTIDE SEQUENCE [LARGE SCALE GENOMIC DNA]</scope>
</reference>
<protein>
    <submittedName>
        <fullName evidence="2">Uncharacterized protein</fullName>
    </submittedName>
</protein>
<sequence length="128" mass="14561">MKNEEEHHTAYAEQNYDNGQSNENGSRPERRCGDRIKIGQLSLANDILTILYHPACLPQSEMSGAPAFLCVTQPMWLDKDHDHDDGKTDGEYPPQHTDGLRIFHVIRMLEAGLRSVFVFGVHRHVYAC</sequence>
<dbReference type="AlphaFoldDB" id="A0A4Y2CKN5"/>
<accession>A0A4Y2CKN5</accession>
<evidence type="ECO:0000313" key="2">
    <source>
        <dbReference type="EMBL" id="GBM04913.1"/>
    </source>
</evidence>
<keyword evidence="3" id="KW-1185">Reference proteome</keyword>
<organism evidence="2 3">
    <name type="scientific">Araneus ventricosus</name>
    <name type="common">Orbweaver spider</name>
    <name type="synonym">Epeira ventricosa</name>
    <dbReference type="NCBI Taxonomy" id="182803"/>
    <lineage>
        <taxon>Eukaryota</taxon>
        <taxon>Metazoa</taxon>
        <taxon>Ecdysozoa</taxon>
        <taxon>Arthropoda</taxon>
        <taxon>Chelicerata</taxon>
        <taxon>Arachnida</taxon>
        <taxon>Araneae</taxon>
        <taxon>Araneomorphae</taxon>
        <taxon>Entelegynae</taxon>
        <taxon>Araneoidea</taxon>
        <taxon>Araneidae</taxon>
        <taxon>Araneus</taxon>
    </lineage>
</organism>
<dbReference type="Proteomes" id="UP000499080">
    <property type="component" value="Unassembled WGS sequence"/>
</dbReference>
<comment type="caution">
    <text evidence="2">The sequence shown here is derived from an EMBL/GenBank/DDBJ whole genome shotgun (WGS) entry which is preliminary data.</text>
</comment>
<proteinExistence type="predicted"/>
<evidence type="ECO:0000313" key="3">
    <source>
        <dbReference type="Proteomes" id="UP000499080"/>
    </source>
</evidence>
<feature type="compositionally biased region" description="Polar residues" evidence="1">
    <location>
        <begin position="15"/>
        <end position="25"/>
    </location>
</feature>
<feature type="compositionally biased region" description="Basic and acidic residues" evidence="1">
    <location>
        <begin position="1"/>
        <end position="10"/>
    </location>
</feature>
<feature type="region of interest" description="Disordered" evidence="1">
    <location>
        <begin position="1"/>
        <end position="31"/>
    </location>
</feature>
<dbReference type="EMBL" id="BGPR01086836">
    <property type="protein sequence ID" value="GBM04913.1"/>
    <property type="molecule type" value="Genomic_DNA"/>
</dbReference>